<comment type="caution">
    <text evidence="4">The sequence shown here is derived from an EMBL/GenBank/DDBJ whole genome shotgun (WGS) entry which is preliminary data.</text>
</comment>
<protein>
    <submittedName>
        <fullName evidence="4">Proline iminopeptidase</fullName>
        <ecNumber evidence="4">3.4.11.5</ecNumber>
    </submittedName>
</protein>
<dbReference type="Gene3D" id="3.40.50.1820">
    <property type="entry name" value="alpha/beta hydrolase"/>
    <property type="match status" value="1"/>
</dbReference>
<dbReference type="Proteomes" id="UP000569951">
    <property type="component" value="Unassembled WGS sequence"/>
</dbReference>
<name>A0A841I066_9DEIO</name>
<organism evidence="4 5">
    <name type="scientific">Deinobacterium chartae</name>
    <dbReference type="NCBI Taxonomy" id="521158"/>
    <lineage>
        <taxon>Bacteria</taxon>
        <taxon>Thermotogati</taxon>
        <taxon>Deinococcota</taxon>
        <taxon>Deinococci</taxon>
        <taxon>Deinococcales</taxon>
        <taxon>Deinococcaceae</taxon>
        <taxon>Deinobacterium</taxon>
    </lineage>
</organism>
<dbReference type="PRINTS" id="PR00793">
    <property type="entry name" value="PROAMNOPTASE"/>
</dbReference>
<dbReference type="PRINTS" id="PR00111">
    <property type="entry name" value="ABHYDROLASE"/>
</dbReference>
<dbReference type="PANTHER" id="PTHR43798:SF33">
    <property type="entry name" value="HYDROLASE, PUTATIVE (AFU_ORTHOLOGUE AFUA_2G14860)-RELATED"/>
    <property type="match status" value="1"/>
</dbReference>
<keyword evidence="4" id="KW-0645">Protease</keyword>
<dbReference type="EC" id="3.4.11.5" evidence="4"/>
<evidence type="ECO:0000259" key="3">
    <source>
        <dbReference type="Pfam" id="PF00561"/>
    </source>
</evidence>
<dbReference type="GO" id="GO:0016020">
    <property type="term" value="C:membrane"/>
    <property type="evidence" value="ECO:0007669"/>
    <property type="project" value="TreeGrafter"/>
</dbReference>
<reference evidence="4 5" key="1">
    <citation type="submission" date="2020-08" db="EMBL/GenBank/DDBJ databases">
        <title>Genomic Encyclopedia of Type Strains, Phase IV (KMG-IV): sequencing the most valuable type-strain genomes for metagenomic binning, comparative biology and taxonomic classification.</title>
        <authorList>
            <person name="Goeker M."/>
        </authorList>
    </citation>
    <scope>NUCLEOTIDE SEQUENCE [LARGE SCALE GENOMIC DNA]</scope>
    <source>
        <strain evidence="4 5">DSM 21458</strain>
    </source>
</reference>
<feature type="domain" description="AB hydrolase-1" evidence="3">
    <location>
        <begin position="23"/>
        <end position="261"/>
    </location>
</feature>
<proteinExistence type="inferred from homology"/>
<dbReference type="GO" id="GO:0004177">
    <property type="term" value="F:aminopeptidase activity"/>
    <property type="evidence" value="ECO:0007669"/>
    <property type="project" value="UniProtKB-KW"/>
</dbReference>
<dbReference type="EMBL" id="JACHHG010000006">
    <property type="protein sequence ID" value="MBB6098583.1"/>
    <property type="molecule type" value="Genomic_DNA"/>
</dbReference>
<dbReference type="InterPro" id="IPR000073">
    <property type="entry name" value="AB_hydrolase_1"/>
</dbReference>
<comment type="similarity">
    <text evidence="1">Belongs to the peptidase S33 family.</text>
</comment>
<keyword evidence="2 4" id="KW-0378">Hydrolase</keyword>
<dbReference type="AlphaFoldDB" id="A0A841I066"/>
<keyword evidence="5" id="KW-1185">Reference proteome</keyword>
<evidence type="ECO:0000256" key="2">
    <source>
        <dbReference type="ARBA" id="ARBA00022801"/>
    </source>
</evidence>
<evidence type="ECO:0000313" key="4">
    <source>
        <dbReference type="EMBL" id="MBB6098583.1"/>
    </source>
</evidence>
<dbReference type="PANTHER" id="PTHR43798">
    <property type="entry name" value="MONOACYLGLYCEROL LIPASE"/>
    <property type="match status" value="1"/>
</dbReference>
<gene>
    <name evidence="4" type="ORF">HNR42_002017</name>
</gene>
<keyword evidence="4" id="KW-0031">Aminopeptidase</keyword>
<evidence type="ECO:0000313" key="5">
    <source>
        <dbReference type="Proteomes" id="UP000569951"/>
    </source>
</evidence>
<dbReference type="SUPFAM" id="SSF53474">
    <property type="entry name" value="alpha/beta-Hydrolases"/>
    <property type="match status" value="1"/>
</dbReference>
<dbReference type="RefSeq" id="WP_343058324.1">
    <property type="nucleotide sequence ID" value="NZ_JACHHG010000006.1"/>
</dbReference>
<dbReference type="InterPro" id="IPR050266">
    <property type="entry name" value="AB_hydrolase_sf"/>
</dbReference>
<evidence type="ECO:0000256" key="1">
    <source>
        <dbReference type="ARBA" id="ARBA00010088"/>
    </source>
</evidence>
<dbReference type="InterPro" id="IPR002410">
    <property type="entry name" value="Peptidase_S33"/>
</dbReference>
<accession>A0A841I066</accession>
<sequence length="282" mass="31478">MSTRFLEINGIRLAVDVGGAGTAIVTLHGGPGMSGRWGDWATFQPLTDRYQLVSYDQRGSGESEGAEPYSHAQFVADLEALRLRLNLGKIVVLGGSYGGFIALEYALAHPENLHAVILRDTAASNRFEGTSKQRALASGLPMDEETLDRLFAGRLRDDEDFRQSYAMIQPLYNVNYDPEEGARRLARIPFRHETHNWAFSRNQPDYDLTGRLHEIQLPVLVTVGRHDWITPLEASEEIARGIPNAELVVFENSGHSPQLEETERFLDVVRDFLARHVPLGVA</sequence>
<dbReference type="GO" id="GO:0006508">
    <property type="term" value="P:proteolysis"/>
    <property type="evidence" value="ECO:0007669"/>
    <property type="project" value="InterPro"/>
</dbReference>
<dbReference type="InterPro" id="IPR029058">
    <property type="entry name" value="AB_hydrolase_fold"/>
</dbReference>
<dbReference type="Pfam" id="PF00561">
    <property type="entry name" value="Abhydrolase_1"/>
    <property type="match status" value="1"/>
</dbReference>